<dbReference type="InterPro" id="IPR052255">
    <property type="entry name" value="RNA_pol_II_subunit5-mediator"/>
</dbReference>
<reference evidence="9" key="1">
    <citation type="submission" date="2017-02" db="UniProtKB">
        <authorList>
            <consortium name="WormBaseParasite"/>
        </authorList>
    </citation>
    <scope>IDENTIFICATION</scope>
</reference>
<dbReference type="PANTHER" id="PTHR15111:SF0">
    <property type="entry name" value="UNCONVENTIONAL PREFOLDIN RPB5 INTERACTOR 1"/>
    <property type="match status" value="1"/>
</dbReference>
<evidence type="ECO:0000256" key="5">
    <source>
        <dbReference type="SAM" id="Coils"/>
    </source>
</evidence>
<dbReference type="WBParaSite" id="ASIM_0001482301-mRNA-1">
    <property type="protein sequence ID" value="ASIM_0001482301-mRNA-1"/>
    <property type="gene ID" value="ASIM_0001482301"/>
</dbReference>
<organism evidence="9">
    <name type="scientific">Anisakis simplex</name>
    <name type="common">Herring worm</name>
    <dbReference type="NCBI Taxonomy" id="6269"/>
    <lineage>
        <taxon>Eukaryota</taxon>
        <taxon>Metazoa</taxon>
        <taxon>Ecdysozoa</taxon>
        <taxon>Nematoda</taxon>
        <taxon>Chromadorea</taxon>
        <taxon>Rhabditida</taxon>
        <taxon>Spirurina</taxon>
        <taxon>Ascaridomorpha</taxon>
        <taxon>Ascaridoidea</taxon>
        <taxon>Anisakidae</taxon>
        <taxon>Anisakis</taxon>
        <taxon>Anisakis simplex complex</taxon>
    </lineage>
</organism>
<evidence type="ECO:0000256" key="1">
    <source>
        <dbReference type="ARBA" id="ARBA00004123"/>
    </source>
</evidence>
<feature type="region of interest" description="Disordered" evidence="6">
    <location>
        <begin position="272"/>
        <end position="315"/>
    </location>
</feature>
<dbReference type="EMBL" id="UYRR01031667">
    <property type="protein sequence ID" value="VDK51812.1"/>
    <property type="molecule type" value="Genomic_DNA"/>
</dbReference>
<dbReference type="GO" id="GO:0003682">
    <property type="term" value="F:chromatin binding"/>
    <property type="evidence" value="ECO:0007669"/>
    <property type="project" value="TreeGrafter"/>
</dbReference>
<reference evidence="7 8" key="2">
    <citation type="submission" date="2018-11" db="EMBL/GenBank/DDBJ databases">
        <authorList>
            <consortium name="Pathogen Informatics"/>
        </authorList>
    </citation>
    <scope>NUCLEOTIDE SEQUENCE [LARGE SCALE GENOMIC DNA]</scope>
</reference>
<name>A0A0M3K1R9_ANISI</name>
<evidence type="ECO:0000256" key="4">
    <source>
        <dbReference type="ARBA" id="ARBA00038295"/>
    </source>
</evidence>
<dbReference type="InterPro" id="IPR004127">
    <property type="entry name" value="Prefoldin_subunit_alpha"/>
</dbReference>
<protein>
    <submittedName>
        <fullName evidence="9">Unconventional prefoldin RPB5 interactor 1 (inferred by orthology to a human protein)</fullName>
    </submittedName>
</protein>
<keyword evidence="8" id="KW-1185">Reference proteome</keyword>
<feature type="coiled-coil region" evidence="5">
    <location>
        <begin position="74"/>
        <end position="101"/>
    </location>
</feature>
<dbReference type="Proteomes" id="UP000267096">
    <property type="component" value="Unassembled WGS sequence"/>
</dbReference>
<dbReference type="SUPFAM" id="SSF46579">
    <property type="entry name" value="Prefoldin"/>
    <property type="match status" value="1"/>
</dbReference>
<evidence type="ECO:0000256" key="3">
    <source>
        <dbReference type="ARBA" id="ARBA00023242"/>
    </source>
</evidence>
<evidence type="ECO:0000313" key="9">
    <source>
        <dbReference type="WBParaSite" id="ASIM_0001482301-mRNA-1"/>
    </source>
</evidence>
<evidence type="ECO:0000256" key="2">
    <source>
        <dbReference type="ARBA" id="ARBA00011695"/>
    </source>
</evidence>
<dbReference type="Gene3D" id="1.10.287.370">
    <property type="match status" value="1"/>
</dbReference>
<dbReference type="CDD" id="cd23159">
    <property type="entry name" value="Prefoldin_URI1"/>
    <property type="match status" value="1"/>
</dbReference>
<dbReference type="GO" id="GO:0000122">
    <property type="term" value="P:negative regulation of transcription by RNA polymerase II"/>
    <property type="evidence" value="ECO:0007669"/>
    <property type="project" value="TreeGrafter"/>
</dbReference>
<proteinExistence type="inferred from homology"/>
<gene>
    <name evidence="7" type="ORF">ASIM_LOCUS14233</name>
</gene>
<feature type="compositionally biased region" description="Polar residues" evidence="6">
    <location>
        <begin position="466"/>
        <end position="475"/>
    </location>
</feature>
<keyword evidence="5" id="KW-0175">Coiled coil</keyword>
<comment type="subunit">
    <text evidence="2">Heterohexamer of two PFD-alpha type and four PFD-beta type subunits.</text>
</comment>
<accession>A0A0M3K1R9</accession>
<comment type="similarity">
    <text evidence="4">Belongs to the RNA polymerase II subunit 5-mediating protein family.</text>
</comment>
<dbReference type="GO" id="GO:0019212">
    <property type="term" value="F:phosphatase inhibitor activity"/>
    <property type="evidence" value="ECO:0007669"/>
    <property type="project" value="TreeGrafter"/>
</dbReference>
<dbReference type="OrthoDB" id="21413at2759"/>
<dbReference type="Pfam" id="PF02996">
    <property type="entry name" value="Prefoldin"/>
    <property type="match status" value="1"/>
</dbReference>
<dbReference type="AlphaFoldDB" id="A0A0M3K1R9"/>
<evidence type="ECO:0000256" key="6">
    <source>
        <dbReference type="SAM" id="MobiDB-lite"/>
    </source>
</evidence>
<dbReference type="PANTHER" id="PTHR15111">
    <property type="entry name" value="RNA POLYMERASE II SUBUNIT 5-MEDIATING PROTEIN NNX3"/>
    <property type="match status" value="1"/>
</dbReference>
<dbReference type="GO" id="GO:0005634">
    <property type="term" value="C:nucleus"/>
    <property type="evidence" value="ECO:0007669"/>
    <property type="project" value="UniProtKB-SubCell"/>
</dbReference>
<dbReference type="GO" id="GO:0003714">
    <property type="term" value="F:transcription corepressor activity"/>
    <property type="evidence" value="ECO:0007669"/>
    <property type="project" value="TreeGrafter"/>
</dbReference>
<feature type="region of interest" description="Disordered" evidence="6">
    <location>
        <begin position="445"/>
        <end position="476"/>
    </location>
</feature>
<feature type="compositionally biased region" description="Basic and acidic residues" evidence="6">
    <location>
        <begin position="356"/>
        <end position="391"/>
    </location>
</feature>
<feature type="compositionally biased region" description="Polar residues" evidence="6">
    <location>
        <begin position="392"/>
        <end position="409"/>
    </location>
</feature>
<feature type="compositionally biased region" description="Polar residues" evidence="6">
    <location>
        <begin position="445"/>
        <end position="459"/>
    </location>
</feature>
<feature type="compositionally biased region" description="Polar residues" evidence="6">
    <location>
        <begin position="286"/>
        <end position="310"/>
    </location>
</feature>
<feature type="compositionally biased region" description="Basic and acidic residues" evidence="6">
    <location>
        <begin position="272"/>
        <end position="283"/>
    </location>
</feature>
<evidence type="ECO:0000313" key="8">
    <source>
        <dbReference type="Proteomes" id="UP000267096"/>
    </source>
</evidence>
<feature type="region of interest" description="Disordered" evidence="6">
    <location>
        <begin position="356"/>
        <end position="412"/>
    </location>
</feature>
<comment type="subcellular location">
    <subcellularLocation>
        <location evidence="1">Nucleus</location>
    </subcellularLocation>
</comment>
<sequence>MKQVENGMKINHHQIEEYQQLRCRIEELPHKLSREILVPFGSVGYMKGRIVQTNKLMVSLGSKYFVECSCYEANQVIDRRIQKLEENLECFEREKEMIQSRIDFGEKIFNRETDEVEIREPYDEQKELEFKMKRNRRKKVPAIPEHFLGTSDEEFVVVAENVDRLECEENKKEESLSVDHERELQQLVIDEEPGKFGVPPKGIDEKEYALLMEKLNRIEREENQENELYSEDNESVLDSDDLPEWEVDERLQESTTGKASTSAVIVKNNEVKSKGKTVSKEGGDETCSSNSGATIFGGQLNSPSTPNEMDNVSPPLFADVKTRRFDYEKKKAKRTQHSVRFSNELECASEDVAICHKDESDKRSEEDSKQSIEMTEKVEDEPKPIRNDEPRFSTSLPRRSILRNSSERSPINAKAVAEAECRDHRPVVATSPEVFTGVVCERLNPNASTSSSKTITAVRQQEARQEQISAQSNCEPSKRISRFKMYRAQLDRPNR</sequence>
<evidence type="ECO:0000313" key="7">
    <source>
        <dbReference type="EMBL" id="VDK51812.1"/>
    </source>
</evidence>
<keyword evidence="3" id="KW-0539">Nucleus</keyword>
<dbReference type="InterPro" id="IPR009053">
    <property type="entry name" value="Prefoldin"/>
</dbReference>